<protein>
    <submittedName>
        <fullName evidence="6">SDR family oxidoreductase</fullName>
    </submittedName>
</protein>
<keyword evidence="1" id="KW-0596">Phosphopantetheine</keyword>
<accession>A0ABS1TT45</accession>
<feature type="region of interest" description="Disordered" evidence="3">
    <location>
        <begin position="155"/>
        <end position="176"/>
    </location>
</feature>
<organism evidence="6 7">
    <name type="scientific">Neobacillus paridis</name>
    <dbReference type="NCBI Taxonomy" id="2803862"/>
    <lineage>
        <taxon>Bacteria</taxon>
        <taxon>Bacillati</taxon>
        <taxon>Bacillota</taxon>
        <taxon>Bacilli</taxon>
        <taxon>Bacillales</taxon>
        <taxon>Bacillaceae</taxon>
        <taxon>Neobacillus</taxon>
    </lineage>
</organism>
<dbReference type="PANTHER" id="PTHR44845">
    <property type="entry name" value="CARRIER DOMAIN-CONTAINING PROTEIN"/>
    <property type="match status" value="1"/>
</dbReference>
<evidence type="ECO:0000256" key="1">
    <source>
        <dbReference type="ARBA" id="ARBA00022450"/>
    </source>
</evidence>
<keyword evidence="4" id="KW-0812">Transmembrane</keyword>
<feature type="domain" description="Thioester reductase (TE)" evidence="5">
    <location>
        <begin position="17"/>
        <end position="159"/>
    </location>
</feature>
<dbReference type="SUPFAM" id="SSF51735">
    <property type="entry name" value="NAD(P)-binding Rossmann-fold domains"/>
    <property type="match status" value="1"/>
</dbReference>
<dbReference type="EMBL" id="JAESWB010000198">
    <property type="protein sequence ID" value="MBL4953441.1"/>
    <property type="molecule type" value="Genomic_DNA"/>
</dbReference>
<comment type="caution">
    <text evidence="6">The sequence shown here is derived from an EMBL/GenBank/DDBJ whole genome shotgun (WGS) entry which is preliminary data.</text>
</comment>
<dbReference type="Pfam" id="PF07993">
    <property type="entry name" value="NAD_binding_4"/>
    <property type="match status" value="1"/>
</dbReference>
<evidence type="ECO:0000256" key="3">
    <source>
        <dbReference type="SAM" id="MobiDB-lite"/>
    </source>
</evidence>
<proteinExistence type="predicted"/>
<evidence type="ECO:0000313" key="6">
    <source>
        <dbReference type="EMBL" id="MBL4953441.1"/>
    </source>
</evidence>
<dbReference type="Proteomes" id="UP000623967">
    <property type="component" value="Unassembled WGS sequence"/>
</dbReference>
<name>A0ABS1TT45_9BACI</name>
<feature type="transmembrane region" description="Helical" evidence="4">
    <location>
        <begin position="12"/>
        <end position="29"/>
    </location>
</feature>
<gene>
    <name evidence="6" type="ORF">JK635_14635</name>
</gene>
<dbReference type="InterPro" id="IPR036291">
    <property type="entry name" value="NAD(P)-bd_dom_sf"/>
</dbReference>
<feature type="non-terminal residue" evidence="6">
    <location>
        <position position="176"/>
    </location>
</feature>
<feature type="non-terminal residue" evidence="6">
    <location>
        <position position="1"/>
    </location>
</feature>
<evidence type="ECO:0000256" key="4">
    <source>
        <dbReference type="SAM" id="Phobius"/>
    </source>
</evidence>
<dbReference type="InterPro" id="IPR013120">
    <property type="entry name" value="FAR_NAD-bd"/>
</dbReference>
<evidence type="ECO:0000256" key="2">
    <source>
        <dbReference type="ARBA" id="ARBA00022553"/>
    </source>
</evidence>
<evidence type="ECO:0000259" key="5">
    <source>
        <dbReference type="Pfam" id="PF07993"/>
    </source>
</evidence>
<keyword evidence="7" id="KW-1185">Reference proteome</keyword>
<evidence type="ECO:0000313" key="7">
    <source>
        <dbReference type="Proteomes" id="UP000623967"/>
    </source>
</evidence>
<reference evidence="6 7" key="1">
    <citation type="submission" date="2021-01" db="EMBL/GenBank/DDBJ databases">
        <title>Genome public.</title>
        <authorList>
            <person name="Liu C."/>
            <person name="Sun Q."/>
        </authorList>
    </citation>
    <scope>NUCLEOTIDE SEQUENCE [LARGE SCALE GENOMIC DNA]</scope>
    <source>
        <strain evidence="6 7">YIM B02564</strain>
    </source>
</reference>
<keyword evidence="2" id="KW-0597">Phosphoprotein</keyword>
<keyword evidence="4" id="KW-0472">Membrane</keyword>
<keyword evidence="4" id="KW-1133">Transmembrane helix</keyword>
<dbReference type="Gene3D" id="3.40.50.720">
    <property type="entry name" value="NAD(P)-binding Rossmann-like Domain"/>
    <property type="match status" value="1"/>
</dbReference>
<dbReference type="PANTHER" id="PTHR44845:SF6">
    <property type="entry name" value="BETA-ALANINE-ACTIVATING ENZYME"/>
    <property type="match status" value="1"/>
</dbReference>
<dbReference type="RefSeq" id="WP_202654700.1">
    <property type="nucleotide sequence ID" value="NZ_JAESWB010000198.1"/>
</dbReference>
<sequence>IAPRPGQPAGDSQQILLTGATGFLGAYLLHNFMRQSDARITCLVRCKDTEDGLRRLHDNLTAYGLPTENLSTRVEVVPGDLQQDQLGLPPEKFLQLAKKIGIIFHNGAVVNFIKPYPELRAVNVGATHELLRLAVSEKLKKIYYVSSLASTPLNKSSMREEEDLGAASSVAGGYGQ</sequence>